<evidence type="ECO:0000313" key="4">
    <source>
        <dbReference type="EMBL" id="GHA02635.1"/>
    </source>
</evidence>
<feature type="transmembrane region" description="Helical" evidence="2">
    <location>
        <begin position="176"/>
        <end position="197"/>
    </location>
</feature>
<dbReference type="RefSeq" id="WP_189398891.1">
    <property type="nucleotide sequence ID" value="NZ_BMXA01000001.1"/>
</dbReference>
<feature type="transmembrane region" description="Helical" evidence="2">
    <location>
        <begin position="217"/>
        <end position="235"/>
    </location>
</feature>
<dbReference type="InterPro" id="IPR046159">
    <property type="entry name" value="DUF6161"/>
</dbReference>
<evidence type="ECO:0000256" key="2">
    <source>
        <dbReference type="SAM" id="Phobius"/>
    </source>
</evidence>
<reference evidence="4" key="1">
    <citation type="journal article" date="2014" name="Int. J. Syst. Evol. Microbiol.">
        <title>Complete genome sequence of Corynebacterium casei LMG S-19264T (=DSM 44701T), isolated from a smear-ripened cheese.</title>
        <authorList>
            <consortium name="US DOE Joint Genome Institute (JGI-PGF)"/>
            <person name="Walter F."/>
            <person name="Albersmeier A."/>
            <person name="Kalinowski J."/>
            <person name="Ruckert C."/>
        </authorList>
    </citation>
    <scope>NUCLEOTIDE SEQUENCE</scope>
    <source>
        <strain evidence="4">KCTC 12711</strain>
    </source>
</reference>
<keyword evidence="2" id="KW-1133">Transmembrane helix</keyword>
<dbReference type="Proteomes" id="UP000614811">
    <property type="component" value="Unassembled WGS sequence"/>
</dbReference>
<sequence>MTKDKAMESIQTQKLELENWQGGTEATLENAREFIQLVEDTVSGTPDSALYHNTFEEISRTLPSIIGNNRNNNSGFANQTNQFLKLLAPLSLPRGVASLKRVNSEQEQLIVELQETIEKARNDLKLYDEAAENQRAQHEEEMIKITRSHNEQLQFEVPLRTWVLAYKGYKTQGNWLMGWLISLTLIVSFLLTLLLLVTPDHVLLMFSADDKSAAVRWSFTFCILVGFLAFAIRAITRAMFSSFHLARDANERALLTKYYLGLIRKGVLEPEDRAIIMQSLFSRSDTGLLKDDGSPTMAGDLVAKVKSNS</sequence>
<evidence type="ECO:0000259" key="3">
    <source>
        <dbReference type="Pfam" id="PF19658"/>
    </source>
</evidence>
<evidence type="ECO:0000313" key="5">
    <source>
        <dbReference type="Proteomes" id="UP000614811"/>
    </source>
</evidence>
<proteinExistence type="predicted"/>
<dbReference type="EMBL" id="BMXA01000001">
    <property type="protein sequence ID" value="GHA02635.1"/>
    <property type="molecule type" value="Genomic_DNA"/>
</dbReference>
<dbReference type="AlphaFoldDB" id="A0A918RM94"/>
<keyword evidence="2" id="KW-0812">Transmembrane</keyword>
<name>A0A918RM94_9GAMM</name>
<keyword evidence="5" id="KW-1185">Reference proteome</keyword>
<reference evidence="4" key="2">
    <citation type="submission" date="2020-09" db="EMBL/GenBank/DDBJ databases">
        <authorList>
            <person name="Sun Q."/>
            <person name="Kim S."/>
        </authorList>
    </citation>
    <scope>NUCLEOTIDE SEQUENCE</scope>
    <source>
        <strain evidence="4">KCTC 12711</strain>
    </source>
</reference>
<accession>A0A918RM94</accession>
<protein>
    <recommendedName>
        <fullName evidence="3">DUF6161 domain-containing protein</fullName>
    </recommendedName>
</protein>
<keyword evidence="2" id="KW-0472">Membrane</keyword>
<comment type="caution">
    <text evidence="4">The sequence shown here is derived from an EMBL/GenBank/DDBJ whole genome shotgun (WGS) entry which is preliminary data.</text>
</comment>
<feature type="coiled-coil region" evidence="1">
    <location>
        <begin position="96"/>
        <end position="137"/>
    </location>
</feature>
<feature type="domain" description="DUF6161" evidence="3">
    <location>
        <begin position="144"/>
        <end position="294"/>
    </location>
</feature>
<organism evidence="4 5">
    <name type="scientific">Arenicella chitinivorans</name>
    <dbReference type="NCBI Taxonomy" id="1329800"/>
    <lineage>
        <taxon>Bacteria</taxon>
        <taxon>Pseudomonadati</taxon>
        <taxon>Pseudomonadota</taxon>
        <taxon>Gammaproteobacteria</taxon>
        <taxon>Arenicellales</taxon>
        <taxon>Arenicellaceae</taxon>
        <taxon>Arenicella</taxon>
    </lineage>
</organism>
<dbReference type="Pfam" id="PF19658">
    <property type="entry name" value="DUF6161"/>
    <property type="match status" value="1"/>
</dbReference>
<keyword evidence="1" id="KW-0175">Coiled coil</keyword>
<gene>
    <name evidence="4" type="ORF">GCM10008090_10050</name>
</gene>
<evidence type="ECO:0000256" key="1">
    <source>
        <dbReference type="SAM" id="Coils"/>
    </source>
</evidence>